<keyword evidence="2" id="KW-0067">ATP-binding</keyword>
<gene>
    <name evidence="4" type="ORF">L0661_08020</name>
</gene>
<dbReference type="Gene3D" id="1.10.3290.10">
    <property type="entry name" value="Fido-like domain"/>
    <property type="match status" value="1"/>
</dbReference>
<keyword evidence="2" id="KW-0547">Nucleotide-binding</keyword>
<feature type="binding site" evidence="2">
    <location>
        <begin position="211"/>
        <end position="218"/>
    </location>
    <ligand>
        <name>ATP</name>
        <dbReference type="ChEBI" id="CHEBI:30616"/>
    </ligand>
</feature>
<evidence type="ECO:0000259" key="3">
    <source>
        <dbReference type="PROSITE" id="PS51459"/>
    </source>
</evidence>
<dbReference type="InterPro" id="IPR003812">
    <property type="entry name" value="Fido"/>
</dbReference>
<feature type="domain" description="Fido" evidence="3">
    <location>
        <begin position="114"/>
        <end position="270"/>
    </location>
</feature>
<dbReference type="PROSITE" id="PS51459">
    <property type="entry name" value="FIDO"/>
    <property type="match status" value="1"/>
</dbReference>
<name>A0A9X1TTQ9_9BACT</name>
<dbReference type="Pfam" id="PF13776">
    <property type="entry name" value="DUF4172"/>
    <property type="match status" value="1"/>
</dbReference>
<accession>A0A9X1TTQ9</accession>
<dbReference type="Pfam" id="PF02661">
    <property type="entry name" value="Fic"/>
    <property type="match status" value="1"/>
</dbReference>
<evidence type="ECO:0000313" key="4">
    <source>
        <dbReference type="EMBL" id="MCF2498247.1"/>
    </source>
</evidence>
<dbReference type="PANTHER" id="PTHR13504">
    <property type="entry name" value="FIDO DOMAIN-CONTAINING PROTEIN DDB_G0283145"/>
    <property type="match status" value="1"/>
</dbReference>
<dbReference type="RefSeq" id="WP_235177402.1">
    <property type="nucleotide sequence ID" value="NZ_JAKFFV010000004.1"/>
</dbReference>
<dbReference type="InterPro" id="IPR036388">
    <property type="entry name" value="WH-like_DNA-bd_sf"/>
</dbReference>
<proteinExistence type="predicted"/>
<organism evidence="4 5">
    <name type="scientific">Dyadobacter chenhuakuii</name>
    <dbReference type="NCBI Taxonomy" id="2909339"/>
    <lineage>
        <taxon>Bacteria</taxon>
        <taxon>Pseudomonadati</taxon>
        <taxon>Bacteroidota</taxon>
        <taxon>Cytophagia</taxon>
        <taxon>Cytophagales</taxon>
        <taxon>Spirosomataceae</taxon>
        <taxon>Dyadobacter</taxon>
    </lineage>
</organism>
<dbReference type="EMBL" id="JAKFFV010000004">
    <property type="protein sequence ID" value="MCF2498247.1"/>
    <property type="molecule type" value="Genomic_DNA"/>
</dbReference>
<evidence type="ECO:0000256" key="1">
    <source>
        <dbReference type="PIRSR" id="PIRSR640198-1"/>
    </source>
</evidence>
<reference evidence="4" key="1">
    <citation type="submission" date="2022-01" db="EMBL/GenBank/DDBJ databases">
        <title>Novel species in genus Dyadobacter.</title>
        <authorList>
            <person name="Ma C."/>
        </authorList>
    </citation>
    <scope>NUCLEOTIDE SEQUENCE</scope>
    <source>
        <strain evidence="4">CY357</strain>
    </source>
</reference>
<dbReference type="InterPro" id="IPR036597">
    <property type="entry name" value="Fido-like_dom_sf"/>
</dbReference>
<dbReference type="Proteomes" id="UP001139411">
    <property type="component" value="Unassembled WGS sequence"/>
</dbReference>
<comment type="caution">
    <text evidence="4">The sequence shown here is derived from an EMBL/GenBank/DDBJ whole genome shotgun (WGS) entry which is preliminary data.</text>
</comment>
<evidence type="ECO:0000256" key="2">
    <source>
        <dbReference type="PIRSR" id="PIRSR640198-2"/>
    </source>
</evidence>
<protein>
    <submittedName>
        <fullName evidence="4">Fic family protein</fullName>
    </submittedName>
</protein>
<dbReference type="InterPro" id="IPR040198">
    <property type="entry name" value="Fido_containing"/>
</dbReference>
<evidence type="ECO:0000313" key="5">
    <source>
        <dbReference type="Proteomes" id="UP001139411"/>
    </source>
</evidence>
<feature type="active site" evidence="1">
    <location>
        <position position="207"/>
    </location>
</feature>
<dbReference type="AlphaFoldDB" id="A0A9X1TTQ9"/>
<dbReference type="Gene3D" id="1.10.10.10">
    <property type="entry name" value="Winged helix-like DNA-binding domain superfamily/Winged helix DNA-binding domain"/>
    <property type="match status" value="1"/>
</dbReference>
<sequence>MAYNWELSDWPEFVFSSNDVEAILYDFAMETGEITGILRSLPADIQQESLLELMLSEAIKTSEIEGEFLSRLDVMSSIRNNLGLNETHEQVRDPKARGIGALMVDVRKTFSEPLTDKALFHWHKLLFTSETRIQVGRWRTGAEPMQVISGSIGKEEVHFEAPPSAIVPAEMERFLVWFNETAPDGNRGISSAPVRAAIAHLYFETIHPFEDGNGRIGRAIAEKTLSQTLGRPIMMSLSRTIEADRKGYYAALKKAQRSNHITEWINYFVNITLQAQRESRELIDFTLKKTQFFDQHKERLNERQLKVVQRMLEAGPAGFDGGMSAKKYMSIAKTSKATATRDLQTLLEMNVLQAEGGGRSVRYNLTIGQKII</sequence>
<dbReference type="InterPro" id="IPR025230">
    <property type="entry name" value="DUF4172"/>
</dbReference>
<dbReference type="GO" id="GO:0005524">
    <property type="term" value="F:ATP binding"/>
    <property type="evidence" value="ECO:0007669"/>
    <property type="project" value="UniProtKB-KW"/>
</dbReference>
<dbReference type="PANTHER" id="PTHR13504:SF33">
    <property type="entry name" value="FIC FAMILY PROTEIN"/>
    <property type="match status" value="1"/>
</dbReference>
<feature type="binding site" evidence="2">
    <location>
        <begin position="248"/>
        <end position="249"/>
    </location>
    <ligand>
        <name>ATP</name>
        <dbReference type="ChEBI" id="CHEBI:30616"/>
    </ligand>
</feature>
<dbReference type="SUPFAM" id="SSF140931">
    <property type="entry name" value="Fic-like"/>
    <property type="match status" value="1"/>
</dbReference>